<sequence>MDILLPEYRSLGFKLKYAAHLKRLGEGLALPAAAVPVGLEVLKFLVTLALIAVNGLLLLMLE</sequence>
<dbReference type="EMBL" id="DTMF01000312">
    <property type="protein sequence ID" value="HGF35278.1"/>
    <property type="molecule type" value="Genomic_DNA"/>
</dbReference>
<name>A0A7C3UZ90_9BACT</name>
<dbReference type="AlphaFoldDB" id="A0A7C3UZ90"/>
<keyword evidence="1" id="KW-1133">Transmembrane helix</keyword>
<accession>A0A7C3UZ90</accession>
<keyword evidence="1" id="KW-0472">Membrane</keyword>
<gene>
    <name evidence="2" type="ORF">ENW96_13020</name>
</gene>
<comment type="caution">
    <text evidence="2">The sequence shown here is derived from an EMBL/GenBank/DDBJ whole genome shotgun (WGS) entry which is preliminary data.</text>
</comment>
<evidence type="ECO:0000256" key="1">
    <source>
        <dbReference type="SAM" id="Phobius"/>
    </source>
</evidence>
<protein>
    <submittedName>
        <fullName evidence="2">Uncharacterized protein</fullName>
    </submittedName>
</protein>
<reference evidence="2" key="1">
    <citation type="journal article" date="2020" name="mSystems">
        <title>Genome- and Community-Level Interaction Insights into Carbon Utilization and Element Cycling Functions of Hydrothermarchaeota in Hydrothermal Sediment.</title>
        <authorList>
            <person name="Zhou Z."/>
            <person name="Liu Y."/>
            <person name="Xu W."/>
            <person name="Pan J."/>
            <person name="Luo Z.H."/>
            <person name="Li M."/>
        </authorList>
    </citation>
    <scope>NUCLEOTIDE SEQUENCE [LARGE SCALE GENOMIC DNA]</scope>
    <source>
        <strain evidence="2">SpSt-897</strain>
    </source>
</reference>
<evidence type="ECO:0000313" key="2">
    <source>
        <dbReference type="EMBL" id="HGF35278.1"/>
    </source>
</evidence>
<organism evidence="2">
    <name type="scientific">Desulfobacca acetoxidans</name>
    <dbReference type="NCBI Taxonomy" id="60893"/>
    <lineage>
        <taxon>Bacteria</taxon>
        <taxon>Pseudomonadati</taxon>
        <taxon>Thermodesulfobacteriota</taxon>
        <taxon>Desulfobaccia</taxon>
        <taxon>Desulfobaccales</taxon>
        <taxon>Desulfobaccaceae</taxon>
        <taxon>Desulfobacca</taxon>
    </lineage>
</organism>
<proteinExistence type="predicted"/>
<feature type="transmembrane region" description="Helical" evidence="1">
    <location>
        <begin position="41"/>
        <end position="61"/>
    </location>
</feature>
<keyword evidence="1" id="KW-0812">Transmembrane</keyword>